<dbReference type="GO" id="GO:0000338">
    <property type="term" value="P:protein deneddylation"/>
    <property type="evidence" value="ECO:0007669"/>
    <property type="project" value="InterPro"/>
</dbReference>
<dbReference type="SMART" id="SM00232">
    <property type="entry name" value="JAB_MPN"/>
    <property type="match status" value="1"/>
</dbReference>
<dbReference type="KEGG" id="mng:MNEG_5923"/>
<keyword evidence="2" id="KW-0963">Cytoplasm</keyword>
<evidence type="ECO:0000313" key="4">
    <source>
        <dbReference type="EMBL" id="KIZ02037.1"/>
    </source>
</evidence>
<comment type="similarity">
    <text evidence="1 2">Belongs to the peptidase M67A family. CSN6 subfamily.</text>
</comment>
<dbReference type="GO" id="GO:0008237">
    <property type="term" value="F:metallopeptidase activity"/>
    <property type="evidence" value="ECO:0007669"/>
    <property type="project" value="InterPro"/>
</dbReference>
<keyword evidence="2" id="KW-0736">Signalosome</keyword>
<evidence type="ECO:0000256" key="2">
    <source>
        <dbReference type="RuleBase" id="RU367006"/>
    </source>
</evidence>
<evidence type="ECO:0000259" key="3">
    <source>
        <dbReference type="PROSITE" id="PS50249"/>
    </source>
</evidence>
<dbReference type="RefSeq" id="XP_013901056.1">
    <property type="nucleotide sequence ID" value="XM_014045602.1"/>
</dbReference>
<accession>A0A0D2MNA3</accession>
<organism evidence="4 5">
    <name type="scientific">Monoraphidium neglectum</name>
    <dbReference type="NCBI Taxonomy" id="145388"/>
    <lineage>
        <taxon>Eukaryota</taxon>
        <taxon>Viridiplantae</taxon>
        <taxon>Chlorophyta</taxon>
        <taxon>core chlorophytes</taxon>
        <taxon>Chlorophyceae</taxon>
        <taxon>CS clade</taxon>
        <taxon>Sphaeropleales</taxon>
        <taxon>Selenastraceae</taxon>
        <taxon>Monoraphidium</taxon>
    </lineage>
</organism>
<dbReference type="InterPro" id="IPR037518">
    <property type="entry name" value="MPN"/>
</dbReference>
<comment type="function">
    <text evidence="2">Component of the COP9 signalosome complex (CSN), a complex involved in various cellular and developmental processes.</text>
</comment>
<dbReference type="AlphaFoldDB" id="A0A0D2MNA3"/>
<dbReference type="GO" id="GO:0005737">
    <property type="term" value="C:cytoplasm"/>
    <property type="evidence" value="ECO:0007669"/>
    <property type="project" value="UniProtKB-SubCell"/>
</dbReference>
<comment type="subcellular location">
    <subcellularLocation>
        <location evidence="2">Cytoplasm</location>
    </subcellularLocation>
    <subcellularLocation>
        <location evidence="2">Nucleus</location>
    </subcellularLocation>
</comment>
<protein>
    <recommendedName>
        <fullName evidence="2">COP9 signalosome complex subunit 6</fullName>
    </recommendedName>
</protein>
<sequence length="293" mass="31559">MEQQQSSSGLEFKLHPLVMINVSDHHTRVKANSPSGAAAPVMGCLLGSQSGRVVDISNSFEIDYTLQNGRVVINEAFLTRKTEQYKQVFPKVDILGWYATGAAVEDAHMHIHKRISEINEAPVLLLLNPAVTPGRRDLPLELYETELHVTEGRAAFSFVRANFLVETSDAERIGVDQVAKILPGGKASGSEQLTAHLMGLHSAIKMLQQQLLTLQQLTARVNSALSSHAFGHDFLLEHNDALAGLYLATLTKGVAALNDTVDKMVFAFEPGLKSGGAGPRRRGGGGGFGGPVM</sequence>
<dbReference type="PANTHER" id="PTHR10540:SF8">
    <property type="entry name" value="COP9 SIGNALOSOME COMPLEX SUBUNIT 6"/>
    <property type="match status" value="1"/>
</dbReference>
<dbReference type="InterPro" id="IPR033859">
    <property type="entry name" value="MPN_CSN6"/>
</dbReference>
<keyword evidence="5" id="KW-1185">Reference proteome</keyword>
<dbReference type="CDD" id="cd08063">
    <property type="entry name" value="MPN_CSN6"/>
    <property type="match status" value="1"/>
</dbReference>
<dbReference type="Pfam" id="PF01398">
    <property type="entry name" value="JAB"/>
    <property type="match status" value="1"/>
</dbReference>
<keyword evidence="2" id="KW-0539">Nucleus</keyword>
<dbReference type="OrthoDB" id="1378at2759"/>
<reference evidence="4 5" key="1">
    <citation type="journal article" date="2013" name="BMC Genomics">
        <title>Reconstruction of the lipid metabolism for the microalga Monoraphidium neglectum from its genome sequence reveals characteristics suitable for biofuel production.</title>
        <authorList>
            <person name="Bogen C."/>
            <person name="Al-Dilaimi A."/>
            <person name="Albersmeier A."/>
            <person name="Wichmann J."/>
            <person name="Grundmann M."/>
            <person name="Rupp O."/>
            <person name="Lauersen K.J."/>
            <person name="Blifernez-Klassen O."/>
            <person name="Kalinowski J."/>
            <person name="Goesmann A."/>
            <person name="Mussgnug J.H."/>
            <person name="Kruse O."/>
        </authorList>
    </citation>
    <scope>NUCLEOTIDE SEQUENCE [LARGE SCALE GENOMIC DNA]</scope>
    <source>
        <strain evidence="4 5">SAG 48.87</strain>
    </source>
</reference>
<dbReference type="PROSITE" id="PS50249">
    <property type="entry name" value="MPN"/>
    <property type="match status" value="1"/>
</dbReference>
<gene>
    <name evidence="4" type="ORF">MNEG_5923</name>
</gene>
<feature type="domain" description="MPN" evidence="3">
    <location>
        <begin position="12"/>
        <end position="149"/>
    </location>
</feature>
<evidence type="ECO:0000313" key="5">
    <source>
        <dbReference type="Proteomes" id="UP000054498"/>
    </source>
</evidence>
<name>A0A0D2MNA3_9CHLO</name>
<dbReference type="Gene3D" id="3.40.140.10">
    <property type="entry name" value="Cytidine Deaminase, domain 2"/>
    <property type="match status" value="1"/>
</dbReference>
<dbReference type="PANTHER" id="PTHR10540">
    <property type="entry name" value="EUKARYOTIC TRANSLATION INITIATION FACTOR 3 SUBUNIT F-RELATED"/>
    <property type="match status" value="1"/>
</dbReference>
<dbReference type="Proteomes" id="UP000054498">
    <property type="component" value="Unassembled WGS sequence"/>
</dbReference>
<proteinExistence type="inferred from homology"/>
<dbReference type="GeneID" id="25738800"/>
<dbReference type="InterPro" id="IPR000555">
    <property type="entry name" value="JAMM/MPN+_dom"/>
</dbReference>
<dbReference type="EMBL" id="KK101137">
    <property type="protein sequence ID" value="KIZ02037.1"/>
    <property type="molecule type" value="Genomic_DNA"/>
</dbReference>
<dbReference type="STRING" id="145388.A0A0D2MNA3"/>
<dbReference type="GO" id="GO:0008180">
    <property type="term" value="C:COP9 signalosome"/>
    <property type="evidence" value="ECO:0007669"/>
    <property type="project" value="UniProtKB-UniRule"/>
</dbReference>
<evidence type="ECO:0000256" key="1">
    <source>
        <dbReference type="ARBA" id="ARBA00010893"/>
    </source>
</evidence>